<accession>A0A397S7F1</accession>
<name>A0A397S7F1_9MOLU</name>
<protein>
    <submittedName>
        <fullName evidence="3">Uncharacterized protein</fullName>
    </submittedName>
</protein>
<dbReference type="RefSeq" id="WP_119015701.1">
    <property type="nucleotide sequence ID" value="NZ_QXEV01000003.1"/>
</dbReference>
<feature type="transmembrane region" description="Helical" evidence="2">
    <location>
        <begin position="35"/>
        <end position="55"/>
    </location>
</feature>
<keyword evidence="1" id="KW-0175">Coiled coil</keyword>
<dbReference type="Proteomes" id="UP000266506">
    <property type="component" value="Unassembled WGS sequence"/>
</dbReference>
<proteinExistence type="predicted"/>
<organism evidence="3 4">
    <name type="scientific">Anaeroplasma bactoclasticum</name>
    <dbReference type="NCBI Taxonomy" id="2088"/>
    <lineage>
        <taxon>Bacteria</taxon>
        <taxon>Bacillati</taxon>
        <taxon>Mycoplasmatota</taxon>
        <taxon>Mollicutes</taxon>
        <taxon>Anaeroplasmatales</taxon>
        <taxon>Anaeroplasmataceae</taxon>
        <taxon>Anaeroplasma</taxon>
    </lineage>
</organism>
<gene>
    <name evidence="3" type="ORF">EI71_00536</name>
</gene>
<dbReference type="EMBL" id="QXEV01000003">
    <property type="protein sequence ID" value="RIA78224.1"/>
    <property type="molecule type" value="Genomic_DNA"/>
</dbReference>
<keyword evidence="2" id="KW-1133">Transmembrane helix</keyword>
<evidence type="ECO:0000256" key="1">
    <source>
        <dbReference type="SAM" id="Coils"/>
    </source>
</evidence>
<feature type="transmembrane region" description="Helical" evidence="2">
    <location>
        <begin position="7"/>
        <end position="29"/>
    </location>
</feature>
<keyword evidence="4" id="KW-1185">Reference proteome</keyword>
<feature type="coiled-coil region" evidence="1">
    <location>
        <begin position="137"/>
        <end position="182"/>
    </location>
</feature>
<evidence type="ECO:0000313" key="4">
    <source>
        <dbReference type="Proteomes" id="UP000266506"/>
    </source>
</evidence>
<feature type="transmembrane region" description="Helical" evidence="2">
    <location>
        <begin position="62"/>
        <end position="87"/>
    </location>
</feature>
<dbReference type="AlphaFoldDB" id="A0A397S7F1"/>
<feature type="coiled-coil region" evidence="1">
    <location>
        <begin position="213"/>
        <end position="244"/>
    </location>
</feature>
<evidence type="ECO:0000313" key="3">
    <source>
        <dbReference type="EMBL" id="RIA78224.1"/>
    </source>
</evidence>
<dbReference type="InParanoid" id="A0A397S7F1"/>
<keyword evidence="2" id="KW-0812">Transmembrane</keyword>
<reference evidence="3 4" key="1">
    <citation type="submission" date="2018-08" db="EMBL/GenBank/DDBJ databases">
        <title>Genomic Encyclopedia of Archaeal and Bacterial Type Strains, Phase II (KMG-II): from individual species to whole genera.</title>
        <authorList>
            <person name="Goeker M."/>
        </authorList>
    </citation>
    <scope>NUCLEOTIDE SEQUENCE [LARGE SCALE GENOMIC DNA]</scope>
    <source>
        <strain evidence="3 4">ATCC 27112</strain>
    </source>
</reference>
<comment type="caution">
    <text evidence="3">The sequence shown here is derived from an EMBL/GenBank/DDBJ whole genome shotgun (WGS) entry which is preliminary data.</text>
</comment>
<keyword evidence="2" id="KW-0472">Membrane</keyword>
<evidence type="ECO:0000256" key="2">
    <source>
        <dbReference type="SAM" id="Phobius"/>
    </source>
</evidence>
<sequence length="324" mass="36894">MKKASDILCALSVIVAAFLGICCFSGFFGLIESDVFRGVVIIISVLIGVCIRAAIEDEHPIAAGVITLLFISTGGFGLISAILLFVYGGQQNSGVTPAASQTESKAQFNQNREVSIRAFFERYEAIMRENKDNYLSSEEYRKQINILTEEMKEFNRVLANQLRSIENRLNRGVLSLDEANKEAAPIKAQLSRVNQLLAMVHGSEEYMVPAEYMEKANAQAEALEEGIKEEIARLESKLALDEKKKAHFESYKKYYEQGIYSDEEYLSKLRQLRSDENINDAIESLIERLQKNEKNKTDLEFYKNCYERGMYTSEEYYQKLKELL</sequence>